<dbReference type="HOGENOM" id="CLU_1854300_0_0_0"/>
<feature type="domain" description="SUI1" evidence="4">
    <location>
        <begin position="80"/>
        <end position="132"/>
    </location>
</feature>
<keyword evidence="5" id="KW-0396">Initiation factor</keyword>
<dbReference type="Gene3D" id="3.30.780.10">
    <property type="entry name" value="SUI1-like domain"/>
    <property type="match status" value="1"/>
</dbReference>
<evidence type="ECO:0000313" key="6">
    <source>
        <dbReference type="Proteomes" id="UP000005730"/>
    </source>
</evidence>
<dbReference type="AlphaFoldDB" id="H0UMY9"/>
<evidence type="ECO:0000256" key="2">
    <source>
        <dbReference type="ARBA" id="ARBA00022917"/>
    </source>
</evidence>
<dbReference type="SUPFAM" id="SSF55159">
    <property type="entry name" value="eIF1-like"/>
    <property type="match status" value="1"/>
</dbReference>
<dbReference type="Pfam" id="PF01253">
    <property type="entry name" value="SUI1"/>
    <property type="match status" value="1"/>
</dbReference>
<dbReference type="RefSeq" id="WP_006582760.1">
    <property type="nucleotide sequence ID" value="NZ_CM001377.1"/>
</dbReference>
<dbReference type="GO" id="GO:0003743">
    <property type="term" value="F:translation initiation factor activity"/>
    <property type="evidence" value="ECO:0007669"/>
    <property type="project" value="UniProtKB-KW"/>
</dbReference>
<name>H0UMY9_9BACT</name>
<dbReference type="EMBL" id="CM001377">
    <property type="protein sequence ID" value="EHM09268.1"/>
    <property type="molecule type" value="Genomic_DNA"/>
</dbReference>
<dbReference type="CDD" id="cd11567">
    <property type="entry name" value="YciH_like"/>
    <property type="match status" value="1"/>
</dbReference>
<dbReference type="InterPro" id="IPR001950">
    <property type="entry name" value="SUI1"/>
</dbReference>
<keyword evidence="2" id="KW-0648">Protein biosynthesis</keyword>
<evidence type="ECO:0000313" key="5">
    <source>
        <dbReference type="EMBL" id="EHM09268.1"/>
    </source>
</evidence>
<dbReference type="eggNOG" id="COG0023">
    <property type="taxonomic scope" value="Bacteria"/>
</dbReference>
<organism evidence="5 6">
    <name type="scientific">Thermanaerovibrio velox DSM 12556</name>
    <dbReference type="NCBI Taxonomy" id="926567"/>
    <lineage>
        <taxon>Bacteria</taxon>
        <taxon>Thermotogati</taxon>
        <taxon>Synergistota</taxon>
        <taxon>Synergistia</taxon>
        <taxon>Synergistales</taxon>
        <taxon>Synergistaceae</taxon>
        <taxon>Thermanaerovibrio</taxon>
    </lineage>
</organism>
<evidence type="ECO:0000256" key="1">
    <source>
        <dbReference type="ARBA" id="ARBA00022845"/>
    </source>
</evidence>
<proteinExistence type="predicted"/>
<sequence length="138" mass="14224">MGKSKRVPLVEAAGDINSLGEALRSAGLKLEGGEAQKVESPSESSVPSGPSREGTPKSKAKPRSASLSIRRKGLGGHQCTAVLVKGLSAEELGGLCKSLKTALGCGARVEEGEVLVQGDQRERLKAVLSRMGFRVTGG</sequence>
<dbReference type="InterPro" id="IPR005872">
    <property type="entry name" value="SUI1_arc_bac"/>
</dbReference>
<dbReference type="OrthoDB" id="9792915at2"/>
<dbReference type="InterPro" id="IPR036877">
    <property type="entry name" value="SUI1_dom_sf"/>
</dbReference>
<feature type="region of interest" description="Disordered" evidence="3">
    <location>
        <begin position="30"/>
        <end position="67"/>
    </location>
</feature>
<dbReference type="Proteomes" id="UP000005730">
    <property type="component" value="Chromosome"/>
</dbReference>
<keyword evidence="1" id="KW-0810">Translation regulation</keyword>
<protein>
    <submittedName>
        <fullName evidence="5">Translation initiation factor eIF-1/SUI1-like protein</fullName>
    </submittedName>
</protein>
<evidence type="ECO:0000259" key="4">
    <source>
        <dbReference type="PROSITE" id="PS50296"/>
    </source>
</evidence>
<keyword evidence="6" id="KW-1185">Reference proteome</keyword>
<dbReference type="PROSITE" id="PS50296">
    <property type="entry name" value="SUI1"/>
    <property type="match status" value="1"/>
</dbReference>
<accession>H0UMY9</accession>
<feature type="compositionally biased region" description="Low complexity" evidence="3">
    <location>
        <begin position="38"/>
        <end position="53"/>
    </location>
</feature>
<gene>
    <name evidence="5" type="ORF">TheveDRAFT_0080</name>
</gene>
<dbReference type="GO" id="GO:0006417">
    <property type="term" value="P:regulation of translation"/>
    <property type="evidence" value="ECO:0007669"/>
    <property type="project" value="UniProtKB-KW"/>
</dbReference>
<dbReference type="STRING" id="926567.TheveDRAFT_0080"/>
<evidence type="ECO:0000256" key="3">
    <source>
        <dbReference type="SAM" id="MobiDB-lite"/>
    </source>
</evidence>
<reference evidence="5 6" key="1">
    <citation type="submission" date="2011-10" db="EMBL/GenBank/DDBJ databases">
        <title>The Noncontiguous Finished genome of Thermanaerovibrio velox DSM 12556.</title>
        <authorList>
            <consortium name="US DOE Joint Genome Institute (JGI-PGF)"/>
            <person name="Lucas S."/>
            <person name="Copeland A."/>
            <person name="Lapidus A."/>
            <person name="Glavina del Rio T."/>
            <person name="Dalin E."/>
            <person name="Tice H."/>
            <person name="Bruce D."/>
            <person name="Goodwin L."/>
            <person name="Pitluck S."/>
            <person name="Peters L."/>
            <person name="Mikhailova N."/>
            <person name="Teshima H."/>
            <person name="Kyrpides N."/>
            <person name="Mavromatis K."/>
            <person name="Ivanova N."/>
            <person name="Markowitz V."/>
            <person name="Cheng J.-F."/>
            <person name="Hugenholtz P."/>
            <person name="Woyke T."/>
            <person name="Wu D."/>
            <person name="Spring S."/>
            <person name="Brambilla E.-M."/>
            <person name="Klenk H.-P."/>
            <person name="Eisen J.A."/>
        </authorList>
    </citation>
    <scope>NUCLEOTIDE SEQUENCE [LARGE SCALE GENOMIC DNA]</scope>
    <source>
        <strain evidence="5 6">DSM 12556</strain>
    </source>
</reference>